<dbReference type="SUPFAM" id="SSF52047">
    <property type="entry name" value="RNI-like"/>
    <property type="match status" value="1"/>
</dbReference>
<proteinExistence type="predicted"/>
<feature type="region of interest" description="Disordered" evidence="1">
    <location>
        <begin position="241"/>
        <end position="265"/>
    </location>
</feature>
<gene>
    <name evidence="2" type="ORF">PAUS00366_LOCUS22762</name>
</gene>
<organism evidence="2">
    <name type="scientific">Pseudo-nitzschia australis</name>
    <dbReference type="NCBI Taxonomy" id="44445"/>
    <lineage>
        <taxon>Eukaryota</taxon>
        <taxon>Sar</taxon>
        <taxon>Stramenopiles</taxon>
        <taxon>Ochrophyta</taxon>
        <taxon>Bacillariophyta</taxon>
        <taxon>Bacillariophyceae</taxon>
        <taxon>Bacillariophycidae</taxon>
        <taxon>Bacillariales</taxon>
        <taxon>Bacillariaceae</taxon>
        <taxon>Pseudo-nitzschia</taxon>
    </lineage>
</organism>
<accession>A0A7S4AX98</accession>
<sequence>MAFRNSYTDDRRIPNWLKDNCLRLRDEGLNLRNLNMNIRRLNLASILALSEALKDNTRIETVNLTTSLSHTRDDHDASQILIPLANALCHHVSIKTIYLSYNQLIDATPLGASLELNRSSLTELYLDHNRLNIDTGVAIARALRHNNRLHVLQLNSNNLGDEGGEIIAEALRNNTGLKFLGLARNTLKSKTANALLQTLDFNRNVTLMHLCLSDNPDIPVGSEHTILYLVRSNRAGRYLLRDDDTKSSDNSSGDSNHSHGSSNNYLCRTMGGTKENPVHFSNCSTGHVTGTLSYDKRKLWPVVFEGLEPDMIYFFLRQKPSLVHSQTSDNITIDTKN</sequence>
<name>A0A7S4AX98_9STRA</name>
<reference evidence="2" key="1">
    <citation type="submission" date="2021-01" db="EMBL/GenBank/DDBJ databases">
        <authorList>
            <person name="Corre E."/>
            <person name="Pelletier E."/>
            <person name="Niang G."/>
            <person name="Scheremetjew M."/>
            <person name="Finn R."/>
            <person name="Kale V."/>
            <person name="Holt S."/>
            <person name="Cochrane G."/>
            <person name="Meng A."/>
            <person name="Brown T."/>
            <person name="Cohen L."/>
        </authorList>
    </citation>
    <scope>NUCLEOTIDE SEQUENCE</scope>
    <source>
        <strain evidence="2">10249 10 AB</strain>
    </source>
</reference>
<dbReference type="InterPro" id="IPR032675">
    <property type="entry name" value="LRR_dom_sf"/>
</dbReference>
<dbReference type="EMBL" id="HBIX01034831">
    <property type="protein sequence ID" value="CAE0729977.1"/>
    <property type="molecule type" value="Transcribed_RNA"/>
</dbReference>
<dbReference type="Gene3D" id="3.80.10.10">
    <property type="entry name" value="Ribonuclease Inhibitor"/>
    <property type="match status" value="2"/>
</dbReference>
<evidence type="ECO:0000256" key="1">
    <source>
        <dbReference type="SAM" id="MobiDB-lite"/>
    </source>
</evidence>
<dbReference type="InterPro" id="IPR052394">
    <property type="entry name" value="LRR-containing"/>
</dbReference>
<dbReference type="PANTHER" id="PTHR24114:SF2">
    <property type="entry name" value="F-BOX DOMAIN-CONTAINING PROTEIN-RELATED"/>
    <property type="match status" value="1"/>
</dbReference>
<dbReference type="AlphaFoldDB" id="A0A7S4AX98"/>
<dbReference type="SMART" id="SM00368">
    <property type="entry name" value="LRR_RI"/>
    <property type="match status" value="3"/>
</dbReference>
<protein>
    <submittedName>
        <fullName evidence="2">Uncharacterized protein</fullName>
    </submittedName>
</protein>
<evidence type="ECO:0000313" key="2">
    <source>
        <dbReference type="EMBL" id="CAE0729977.1"/>
    </source>
</evidence>
<feature type="compositionally biased region" description="Low complexity" evidence="1">
    <location>
        <begin position="248"/>
        <end position="264"/>
    </location>
</feature>
<dbReference type="PANTHER" id="PTHR24114">
    <property type="entry name" value="LEUCINE RICH REPEAT FAMILY PROTEIN"/>
    <property type="match status" value="1"/>
</dbReference>